<feature type="domain" description="GH10" evidence="12">
    <location>
        <begin position="51"/>
        <end position="364"/>
    </location>
</feature>
<name>A0A918XAY0_9ACTN</name>
<evidence type="ECO:0000256" key="7">
    <source>
        <dbReference type="ARBA" id="ARBA00023295"/>
    </source>
</evidence>
<dbReference type="Proteomes" id="UP000654947">
    <property type="component" value="Unassembled WGS sequence"/>
</dbReference>
<dbReference type="AlphaFoldDB" id="A0A918XAY0"/>
<evidence type="ECO:0000256" key="8">
    <source>
        <dbReference type="ARBA" id="ARBA00023326"/>
    </source>
</evidence>
<dbReference type="EC" id="3.2.1.8" evidence="10"/>
<evidence type="ECO:0000313" key="13">
    <source>
        <dbReference type="EMBL" id="GHD19845.1"/>
    </source>
</evidence>
<comment type="catalytic activity">
    <reaction evidence="1 10">
        <text>Endohydrolysis of (1-&gt;4)-beta-D-xylosidic linkages in xylans.</text>
        <dbReference type="EC" id="3.2.1.8"/>
    </reaction>
</comment>
<dbReference type="InterPro" id="IPR044846">
    <property type="entry name" value="GH10"/>
</dbReference>
<accession>A0A918XAY0</accession>
<dbReference type="InterPro" id="IPR031158">
    <property type="entry name" value="GH10_AS"/>
</dbReference>
<gene>
    <name evidence="13" type="ORF">GCM10007147_11140</name>
</gene>
<comment type="similarity">
    <text evidence="2 10">Belongs to the glycosyl hydrolase 10 (cellulase F) family.</text>
</comment>
<dbReference type="InterPro" id="IPR001000">
    <property type="entry name" value="GH10_dom"/>
</dbReference>
<dbReference type="SUPFAM" id="SSF51445">
    <property type="entry name" value="(Trans)glycosidases"/>
    <property type="match status" value="1"/>
</dbReference>
<keyword evidence="11" id="KW-0812">Transmembrane</keyword>
<keyword evidence="11" id="KW-0472">Membrane</keyword>
<dbReference type="PANTHER" id="PTHR31490:SF88">
    <property type="entry name" value="BETA-XYLANASE"/>
    <property type="match status" value="1"/>
</dbReference>
<evidence type="ECO:0000256" key="2">
    <source>
        <dbReference type="ARBA" id="ARBA00007495"/>
    </source>
</evidence>
<evidence type="ECO:0000256" key="5">
    <source>
        <dbReference type="ARBA" id="ARBA00022801"/>
    </source>
</evidence>
<dbReference type="PRINTS" id="PR00134">
    <property type="entry name" value="GLHYDRLASE10"/>
</dbReference>
<evidence type="ECO:0000256" key="1">
    <source>
        <dbReference type="ARBA" id="ARBA00000681"/>
    </source>
</evidence>
<keyword evidence="7 10" id="KW-0326">Glycosidase</keyword>
<dbReference type="SMART" id="SM00633">
    <property type="entry name" value="Glyco_10"/>
    <property type="match status" value="1"/>
</dbReference>
<sequence length="377" mass="42052">MLVVRQRGGSGALRWRLGGLAALVVGLVVLAVAAALVLVPWPDEQEHPHAEGNLRRLADARGMDLGVAVAVEPLAQDSTYQDVVSGNYTSMTAENTMKWSLVQPERGGFDFSGPDALVDFADEHGMSMRGHTLTWHNQLPGWLTEREWQEEELRQVLQEHTEALLGRYQGRMQAWDVINEPFEDDGPELRENLWLETMGEDYIAHALWTANAVDPEAELYINEFNVEGGGAKSDALYELASDLLERGVPLHGIGFQSHFVHGRVPDDLVQQMERFTDLGLDVAITELDVRIPEPVDRKQIEEQGQEYRQVVQACLEVERCPGVTVWGAADHHSWVPEWFPGTAEALPFDEHYVPKPARSGMVDALSRRPGGGPRSDR</sequence>
<dbReference type="PANTHER" id="PTHR31490">
    <property type="entry name" value="GLYCOSYL HYDROLASE"/>
    <property type="match status" value="1"/>
</dbReference>
<dbReference type="PROSITE" id="PS00591">
    <property type="entry name" value="GH10_1"/>
    <property type="match status" value="1"/>
</dbReference>
<organism evidence="13 14">
    <name type="scientific">Nocardiopsis kunsanensis</name>
    <dbReference type="NCBI Taxonomy" id="141693"/>
    <lineage>
        <taxon>Bacteria</taxon>
        <taxon>Bacillati</taxon>
        <taxon>Actinomycetota</taxon>
        <taxon>Actinomycetes</taxon>
        <taxon>Streptosporangiales</taxon>
        <taxon>Nocardiopsidaceae</taxon>
        <taxon>Nocardiopsis</taxon>
    </lineage>
</organism>
<dbReference type="GO" id="GO:0045493">
    <property type="term" value="P:xylan catabolic process"/>
    <property type="evidence" value="ECO:0007669"/>
    <property type="project" value="UniProtKB-KW"/>
</dbReference>
<dbReference type="PROSITE" id="PS51760">
    <property type="entry name" value="GH10_2"/>
    <property type="match status" value="1"/>
</dbReference>
<feature type="transmembrane region" description="Helical" evidence="11">
    <location>
        <begin position="20"/>
        <end position="41"/>
    </location>
</feature>
<evidence type="ECO:0000256" key="4">
    <source>
        <dbReference type="ARBA" id="ARBA00022729"/>
    </source>
</evidence>
<dbReference type="InterPro" id="IPR017853">
    <property type="entry name" value="GH"/>
</dbReference>
<evidence type="ECO:0000256" key="10">
    <source>
        <dbReference type="RuleBase" id="RU361174"/>
    </source>
</evidence>
<comment type="caution">
    <text evidence="13">The sequence shown here is derived from an EMBL/GenBank/DDBJ whole genome shotgun (WGS) entry which is preliminary data.</text>
</comment>
<reference evidence="13 14" key="1">
    <citation type="journal article" date="2014" name="Int. J. Syst. Evol. Microbiol.">
        <title>Complete genome sequence of Corynebacterium casei LMG S-19264T (=DSM 44701T), isolated from a smear-ripened cheese.</title>
        <authorList>
            <consortium name="US DOE Joint Genome Institute (JGI-PGF)"/>
            <person name="Walter F."/>
            <person name="Albersmeier A."/>
            <person name="Kalinowski J."/>
            <person name="Ruckert C."/>
        </authorList>
    </citation>
    <scope>NUCLEOTIDE SEQUENCE [LARGE SCALE GENOMIC DNA]</scope>
    <source>
        <strain evidence="13 14">KCTC 19473</strain>
    </source>
</reference>
<feature type="active site" description="Nucleophile" evidence="9">
    <location>
        <position position="286"/>
    </location>
</feature>
<dbReference type="GO" id="GO:0031176">
    <property type="term" value="F:endo-1,4-beta-xylanase activity"/>
    <property type="evidence" value="ECO:0007669"/>
    <property type="project" value="UniProtKB-EC"/>
</dbReference>
<keyword evidence="14" id="KW-1185">Reference proteome</keyword>
<keyword evidence="3" id="KW-0858">Xylan degradation</keyword>
<keyword evidence="4" id="KW-0732">Signal</keyword>
<evidence type="ECO:0000313" key="14">
    <source>
        <dbReference type="Proteomes" id="UP000654947"/>
    </source>
</evidence>
<evidence type="ECO:0000259" key="12">
    <source>
        <dbReference type="PROSITE" id="PS51760"/>
    </source>
</evidence>
<dbReference type="Pfam" id="PF00331">
    <property type="entry name" value="Glyco_hydro_10"/>
    <property type="match status" value="1"/>
</dbReference>
<dbReference type="EMBL" id="BMXL01000004">
    <property type="protein sequence ID" value="GHD19845.1"/>
    <property type="molecule type" value="Genomic_DNA"/>
</dbReference>
<keyword evidence="5 10" id="KW-0378">Hydrolase</keyword>
<dbReference type="Gene3D" id="3.20.20.80">
    <property type="entry name" value="Glycosidases"/>
    <property type="match status" value="1"/>
</dbReference>
<keyword evidence="6 10" id="KW-0119">Carbohydrate metabolism</keyword>
<evidence type="ECO:0000256" key="6">
    <source>
        <dbReference type="ARBA" id="ARBA00023277"/>
    </source>
</evidence>
<evidence type="ECO:0000256" key="11">
    <source>
        <dbReference type="SAM" id="Phobius"/>
    </source>
</evidence>
<protein>
    <recommendedName>
        <fullName evidence="10">Beta-xylanase</fullName>
        <ecNumber evidence="10">3.2.1.8</ecNumber>
    </recommendedName>
</protein>
<keyword evidence="8 10" id="KW-0624">Polysaccharide degradation</keyword>
<proteinExistence type="inferred from homology"/>
<keyword evidence="11" id="KW-1133">Transmembrane helix</keyword>
<evidence type="ECO:0000256" key="3">
    <source>
        <dbReference type="ARBA" id="ARBA00022651"/>
    </source>
</evidence>
<evidence type="ECO:0000256" key="9">
    <source>
        <dbReference type="PROSITE-ProRule" id="PRU10061"/>
    </source>
</evidence>